<dbReference type="AlphaFoldDB" id="A0A8S2XQ22"/>
<gene>
    <name evidence="3" type="ORF">SMN809_LOCUS35043</name>
</gene>
<accession>A0A8S2XQ22</accession>
<evidence type="ECO:0000313" key="4">
    <source>
        <dbReference type="Proteomes" id="UP000676336"/>
    </source>
</evidence>
<keyword evidence="1" id="KW-0175">Coiled coil</keyword>
<dbReference type="InterPro" id="IPR021565">
    <property type="entry name" value="Rbsn_Rab-bd"/>
</dbReference>
<proteinExistence type="predicted"/>
<evidence type="ECO:0000313" key="3">
    <source>
        <dbReference type="EMBL" id="CAF4503980.1"/>
    </source>
</evidence>
<comment type="caution">
    <text evidence="3">The sequence shown here is derived from an EMBL/GenBank/DDBJ whole genome shotgun (WGS) entry which is preliminary data.</text>
</comment>
<dbReference type="Proteomes" id="UP000676336">
    <property type="component" value="Unassembled WGS sequence"/>
</dbReference>
<dbReference type="Gene3D" id="4.10.860.20">
    <property type="entry name" value="Rabenosyn, Rab binding domain"/>
    <property type="match status" value="1"/>
</dbReference>
<dbReference type="Pfam" id="PF11464">
    <property type="entry name" value="Rbsn"/>
    <property type="match status" value="1"/>
</dbReference>
<sequence>MSGVVYACEFVKNSTNIFRYLIEPSTSSSLPNGLSLQHSNSLTSLNSTTADDSSCKDRTNNEDYLRICLSCQKVLQRRYDQICFKNTQRDEVFVCYEKIVEAKKILDEIHPTYSTMIESLLIGDTKYQIVDAQKLYRQLSTCYDKIDSTSKYISKLADSCLNIDEDDTQSIIRYSALCRNMRMYAIHVLQNFAISTRRVPSEDDVKRAREERKRLIEERIESERAAKAELASRIPLTDSPAVKKKEVSGWRPTIDRNLLVQAQELNPLVQQVYQVTEYIRQAQIAGRLDEVESLKLNLKELEQALNNAQQQENVSTFDS</sequence>
<reference evidence="3" key="1">
    <citation type="submission" date="2021-02" db="EMBL/GenBank/DDBJ databases">
        <authorList>
            <person name="Nowell W R."/>
        </authorList>
    </citation>
    <scope>NUCLEOTIDE SEQUENCE</scope>
</reference>
<dbReference type="EMBL" id="CAJOBI010082490">
    <property type="protein sequence ID" value="CAF4503980.1"/>
    <property type="molecule type" value="Genomic_DNA"/>
</dbReference>
<protein>
    <recommendedName>
        <fullName evidence="2">Rabenosyn Rab binding domain-containing protein</fullName>
    </recommendedName>
</protein>
<dbReference type="InterPro" id="IPR036531">
    <property type="entry name" value="Rbsn_Rab-bd_sf"/>
</dbReference>
<evidence type="ECO:0000259" key="2">
    <source>
        <dbReference type="Pfam" id="PF11464"/>
    </source>
</evidence>
<feature type="domain" description="Rabenosyn Rab binding" evidence="2">
    <location>
        <begin position="267"/>
        <end position="305"/>
    </location>
</feature>
<name>A0A8S2XQ22_9BILA</name>
<evidence type="ECO:0000256" key="1">
    <source>
        <dbReference type="SAM" id="Coils"/>
    </source>
</evidence>
<feature type="coiled-coil region" evidence="1">
    <location>
        <begin position="284"/>
        <end position="314"/>
    </location>
</feature>
<dbReference type="SUPFAM" id="SSF140125">
    <property type="entry name" value="Rabenosyn-5 Rab-binding domain-like"/>
    <property type="match status" value="1"/>
</dbReference>
<organism evidence="3 4">
    <name type="scientific">Rotaria magnacalcarata</name>
    <dbReference type="NCBI Taxonomy" id="392030"/>
    <lineage>
        <taxon>Eukaryota</taxon>
        <taxon>Metazoa</taxon>
        <taxon>Spiralia</taxon>
        <taxon>Gnathifera</taxon>
        <taxon>Rotifera</taxon>
        <taxon>Eurotatoria</taxon>
        <taxon>Bdelloidea</taxon>
        <taxon>Philodinida</taxon>
        <taxon>Philodinidae</taxon>
        <taxon>Rotaria</taxon>
    </lineage>
</organism>